<dbReference type="AlphaFoldDB" id="A0A7X0J9Y1"/>
<reference evidence="2 3" key="2">
    <citation type="submission" date="2020-08" db="EMBL/GenBank/DDBJ databases">
        <authorList>
            <person name="Partida-Martinez L."/>
            <person name="Huntemann M."/>
            <person name="Clum A."/>
            <person name="Wang J."/>
            <person name="Palaniappan K."/>
            <person name="Ritter S."/>
            <person name="Chen I.-M."/>
            <person name="Stamatis D."/>
            <person name="Reddy T."/>
            <person name="O'Malley R."/>
            <person name="Daum C."/>
            <person name="Shapiro N."/>
            <person name="Ivanova N."/>
            <person name="Kyrpides N."/>
            <person name="Woyke T."/>
        </authorList>
    </citation>
    <scope>NUCLEOTIDE SEQUENCE [LARGE SCALE GENOMIC DNA]</scope>
    <source>
        <strain evidence="2 3">AS3.13</strain>
    </source>
</reference>
<accession>A0A7X0J9Y1</accession>
<proteinExistence type="predicted"/>
<sequence length="238" mass="25942">MRIATATTLLAIMLTAATGAAAQPAYPVIPEPMIFDMMRPLGAQKGEMEVNALAMTTSPFRPRAAEWAPEVEYAFADGKAIEFELPFNGAKLEAFKLGLQAAFGASADGRSAHGVQYLGIYDRETGRYSNSLLYMAGHRFDARWSMMNMVGVDDIALKRRNGRNALLLNHATFYDVAAGTIAGVELNVAGGRERLVRVAPQLHQRLAAKVNVQAAAGVEKHRHHRARPTLGVRLVREL</sequence>
<dbReference type="EMBL" id="JACHBT010000002">
    <property type="protein sequence ID" value="MBB6503445.1"/>
    <property type="molecule type" value="Genomic_DNA"/>
</dbReference>
<organism evidence="2 3">
    <name type="scientific">Sphingomonas endophytica</name>
    <dbReference type="NCBI Taxonomy" id="869719"/>
    <lineage>
        <taxon>Bacteria</taxon>
        <taxon>Pseudomonadati</taxon>
        <taxon>Pseudomonadota</taxon>
        <taxon>Alphaproteobacteria</taxon>
        <taxon>Sphingomonadales</taxon>
        <taxon>Sphingomonadaceae</taxon>
        <taxon>Sphingomonas</taxon>
    </lineage>
</organism>
<feature type="chain" id="PRO_5031524823" evidence="1">
    <location>
        <begin position="23"/>
        <end position="238"/>
    </location>
</feature>
<name>A0A7X0J9Y1_9SPHN</name>
<evidence type="ECO:0000313" key="3">
    <source>
        <dbReference type="Proteomes" id="UP000522313"/>
    </source>
</evidence>
<dbReference type="Proteomes" id="UP000522313">
    <property type="component" value="Unassembled WGS sequence"/>
</dbReference>
<protein>
    <submittedName>
        <fullName evidence="2">Uncharacterized protein</fullName>
    </submittedName>
</protein>
<dbReference type="RefSeq" id="WP_260396406.1">
    <property type="nucleotide sequence ID" value="NZ_JACHBT010000002.1"/>
</dbReference>
<feature type="signal peptide" evidence="1">
    <location>
        <begin position="1"/>
        <end position="22"/>
    </location>
</feature>
<evidence type="ECO:0000256" key="1">
    <source>
        <dbReference type="SAM" id="SignalP"/>
    </source>
</evidence>
<evidence type="ECO:0000313" key="2">
    <source>
        <dbReference type="EMBL" id="MBB6503445.1"/>
    </source>
</evidence>
<reference evidence="2 3" key="1">
    <citation type="submission" date="2020-08" db="EMBL/GenBank/DDBJ databases">
        <title>The Agave Microbiome: Exploring the role of microbial communities in plant adaptations to desert environments.</title>
        <authorList>
            <person name="Partida-Martinez L.P."/>
        </authorList>
    </citation>
    <scope>NUCLEOTIDE SEQUENCE [LARGE SCALE GENOMIC DNA]</scope>
    <source>
        <strain evidence="2 3">AS3.13</strain>
    </source>
</reference>
<gene>
    <name evidence="2" type="ORF">F4693_000398</name>
</gene>
<keyword evidence="1" id="KW-0732">Signal</keyword>
<comment type="caution">
    <text evidence="2">The sequence shown here is derived from an EMBL/GenBank/DDBJ whole genome shotgun (WGS) entry which is preliminary data.</text>
</comment>